<name>A0ABR3WEF5_9PEZI</name>
<feature type="compositionally biased region" description="Polar residues" evidence="1">
    <location>
        <begin position="696"/>
        <end position="706"/>
    </location>
</feature>
<feature type="compositionally biased region" description="Pro residues" evidence="1">
    <location>
        <begin position="1046"/>
        <end position="1056"/>
    </location>
</feature>
<dbReference type="InterPro" id="IPR029058">
    <property type="entry name" value="AB_hydrolase_fold"/>
</dbReference>
<feature type="compositionally biased region" description="Basic and acidic residues" evidence="1">
    <location>
        <begin position="1"/>
        <end position="11"/>
    </location>
</feature>
<sequence>MADAHRPDEAGRVAPPASQPNLHSRRVSSQTGQPSPGHGAARPAPSAQQGLPAAADRLGAPFVATATSHEKPFWYPRPAANNSFEVSYGYREGGKHLTGTAHCVRLEPVESLHAVAVVLVHGDHHTSLIWHETACGHHGWSHYFAKKGYVVFVIDLPPVGRSAVGPTSATGVVTGERWELPDVVQIENEVTGLATSPSANWSTARRHTQWPGTGRRGDKMMEYYAACLWPLPLDKKLRQSMASHALASLLNVTGPCVLLAADLNPANVLAILAVEPAGPPFGEAFERRGARRVFGPSVRFEPGVRAYGVADIPLHFDPPVAAPPHQLGGMTGELPLPIRLAFDVERQRTYYQQREDMVAVPAGPGLAGGDFAPTLTRKLPRLQSIKHAVVTTECSAHCLFDWATVKFLREAGLHAEHLPLPYWNIRGNGPLCFWEKNSDQVAQLLCTWIQARLPDKINVRLWLLANPPPPPPLPRELLDRARKMTAATTAAEPRGQLLRPSTTKTWTASSSRVDDSEYRSLLARAGGARATSQPRGGGGARLDPDGPTAAATTMQSADKAAMSLAGTRVTRIWPLPWTAAPARIPMEPFAPALFVPVSGDNIWHLDQSLSHSGAASELLTAPVAVLIRNPRDEQTGRLLDGRLDVNDELELVPSVNQLLTRCWDVRLRHHFDGARCQLPSAEAPPAPHAFIGPSPSLDQQQSSANVQAEPVQKASAFPSPKVNRATSALLRSDSPISKFLSTQFPEELRNRAWLDDDGGGGAADDSDGCRSAPPGAPVAPMAPMDDMAPAAPMAPIASMDPIAPMAPMAPMGLSSHDWPSEFLPDPAGQNWELPSEAALDLFSVYSSPLPPAQPSLPQLPSFILEGTPRFIDPSLLTGLASQELQGDVVTNGLQTLSLSNENSTPGAGAEDPTIAQPAGTVEEFLARIDDATVQALRNHEAPPGYTDPGLVSAIRAGAAPRPTQEELMAYGYLASLPSPTVQPQLVQQSLQSQQPSQLFQPWQPWEMLSPLQPWAAAPFMPLLPMAPLSPVQPCYPSHTLPSSQPSQPPPPFPPLQPSQERQTAQSQLLPPPGRRTSYALTSQDCTVPDNPAYHDGDTTEEHPTDEEMVDADETFTTPSVPRGSSTRGRGRGRGRGGNSRGSRPRGGVTRAGSRMAVTTTTMMMMTPTPRRRSAKILFRRTPRGVTATRIETSTAPPSEAAHSSTRSTATAATAGVTTASARRGIKRKATRGGTAASRGTHEADGDADDDADDEERPAKSKRTSFGRRARG</sequence>
<feature type="region of interest" description="Disordered" evidence="1">
    <location>
        <begin position="1"/>
        <end position="52"/>
    </location>
</feature>
<evidence type="ECO:0000256" key="1">
    <source>
        <dbReference type="SAM" id="MobiDB-lite"/>
    </source>
</evidence>
<dbReference type="EMBL" id="JAZHXJ010000473">
    <property type="protein sequence ID" value="KAL1859837.1"/>
    <property type="molecule type" value="Genomic_DNA"/>
</dbReference>
<feature type="region of interest" description="Disordered" evidence="1">
    <location>
        <begin position="525"/>
        <end position="550"/>
    </location>
</feature>
<reference evidence="2 3" key="1">
    <citation type="journal article" date="2024" name="Commun. Biol.">
        <title>Comparative genomic analysis of thermophilic fungi reveals convergent evolutionary adaptations and gene losses.</title>
        <authorList>
            <person name="Steindorff A.S."/>
            <person name="Aguilar-Pontes M.V."/>
            <person name="Robinson A.J."/>
            <person name="Andreopoulos B."/>
            <person name="LaButti K."/>
            <person name="Kuo A."/>
            <person name="Mondo S."/>
            <person name="Riley R."/>
            <person name="Otillar R."/>
            <person name="Haridas S."/>
            <person name="Lipzen A."/>
            <person name="Grimwood J."/>
            <person name="Schmutz J."/>
            <person name="Clum A."/>
            <person name="Reid I.D."/>
            <person name="Moisan M.C."/>
            <person name="Butler G."/>
            <person name="Nguyen T.T.M."/>
            <person name="Dewar K."/>
            <person name="Conant G."/>
            <person name="Drula E."/>
            <person name="Henrissat B."/>
            <person name="Hansel C."/>
            <person name="Singer S."/>
            <person name="Hutchinson M.I."/>
            <person name="de Vries R.P."/>
            <person name="Natvig D.O."/>
            <person name="Powell A.J."/>
            <person name="Tsang A."/>
            <person name="Grigoriev I.V."/>
        </authorList>
    </citation>
    <scope>NUCLEOTIDE SEQUENCE [LARGE SCALE GENOMIC DNA]</scope>
    <source>
        <strain evidence="2 3">ATCC 24622</strain>
    </source>
</reference>
<proteinExistence type="predicted"/>
<evidence type="ECO:0000313" key="3">
    <source>
        <dbReference type="Proteomes" id="UP001586593"/>
    </source>
</evidence>
<evidence type="ECO:0000313" key="2">
    <source>
        <dbReference type="EMBL" id="KAL1859837.1"/>
    </source>
</evidence>
<feature type="compositionally biased region" description="Basic residues" evidence="1">
    <location>
        <begin position="1259"/>
        <end position="1271"/>
    </location>
</feature>
<feature type="compositionally biased region" description="Acidic residues" evidence="1">
    <location>
        <begin position="1245"/>
        <end position="1255"/>
    </location>
</feature>
<keyword evidence="3" id="KW-1185">Reference proteome</keyword>
<feature type="region of interest" description="Disordered" evidence="1">
    <location>
        <begin position="1036"/>
        <end position="1271"/>
    </location>
</feature>
<accession>A0ABR3WEF5</accession>
<gene>
    <name evidence="2" type="ORF">VTK73DRAFT_7427</name>
</gene>
<organism evidence="2 3">
    <name type="scientific">Phialemonium thermophilum</name>
    <dbReference type="NCBI Taxonomy" id="223376"/>
    <lineage>
        <taxon>Eukaryota</taxon>
        <taxon>Fungi</taxon>
        <taxon>Dikarya</taxon>
        <taxon>Ascomycota</taxon>
        <taxon>Pezizomycotina</taxon>
        <taxon>Sordariomycetes</taxon>
        <taxon>Sordariomycetidae</taxon>
        <taxon>Cephalothecales</taxon>
        <taxon>Cephalothecaceae</taxon>
        <taxon>Phialemonium</taxon>
    </lineage>
</organism>
<dbReference type="SUPFAM" id="SSF53474">
    <property type="entry name" value="alpha/beta-Hydrolases"/>
    <property type="match status" value="1"/>
</dbReference>
<feature type="compositionally biased region" description="Basic and acidic residues" evidence="1">
    <location>
        <begin position="1092"/>
        <end position="1102"/>
    </location>
</feature>
<dbReference type="Gene3D" id="3.40.50.1820">
    <property type="entry name" value="alpha/beta hydrolase"/>
    <property type="match status" value="1"/>
</dbReference>
<feature type="compositionally biased region" description="Low complexity" evidence="1">
    <location>
        <begin position="1158"/>
        <end position="1168"/>
    </location>
</feature>
<feature type="compositionally biased region" description="Acidic residues" evidence="1">
    <location>
        <begin position="1103"/>
        <end position="1113"/>
    </location>
</feature>
<feature type="compositionally biased region" description="Low complexity" evidence="1">
    <location>
        <begin position="1198"/>
        <end position="1221"/>
    </location>
</feature>
<dbReference type="PANTHER" id="PTHR10068:SF14">
    <property type="entry name" value="CELL WALL ADHESIN EAP1"/>
    <property type="match status" value="1"/>
</dbReference>
<dbReference type="PANTHER" id="PTHR10068">
    <property type="entry name" value="BONE MARROW PROTEOGLYCAN"/>
    <property type="match status" value="1"/>
</dbReference>
<feature type="compositionally biased region" description="Polar residues" evidence="1">
    <location>
        <begin position="19"/>
        <end position="34"/>
    </location>
</feature>
<feature type="region of interest" description="Disordered" evidence="1">
    <location>
        <begin position="752"/>
        <end position="781"/>
    </location>
</feature>
<feature type="compositionally biased region" description="Basic residues" evidence="1">
    <location>
        <begin position="1169"/>
        <end position="1182"/>
    </location>
</feature>
<dbReference type="Proteomes" id="UP001586593">
    <property type="component" value="Unassembled WGS sequence"/>
</dbReference>
<protein>
    <submittedName>
        <fullName evidence="2">Uncharacterized protein</fullName>
    </submittedName>
</protein>
<feature type="region of interest" description="Disordered" evidence="1">
    <location>
        <begin position="692"/>
        <end position="714"/>
    </location>
</feature>
<comment type="caution">
    <text evidence="2">The sequence shown here is derived from an EMBL/GenBank/DDBJ whole genome shotgun (WGS) entry which is preliminary data.</text>
</comment>